<reference evidence="6 7" key="1">
    <citation type="journal article" date="2015" name="Fungal Genet. Biol.">
        <title>Evolution of novel wood decay mechanisms in Agaricales revealed by the genome sequences of Fistulina hepatica and Cylindrobasidium torrendii.</title>
        <authorList>
            <person name="Floudas D."/>
            <person name="Held B.W."/>
            <person name="Riley R."/>
            <person name="Nagy L.G."/>
            <person name="Koehler G."/>
            <person name="Ransdell A.S."/>
            <person name="Younus H."/>
            <person name="Chow J."/>
            <person name="Chiniquy J."/>
            <person name="Lipzen A."/>
            <person name="Tritt A."/>
            <person name="Sun H."/>
            <person name="Haridas S."/>
            <person name="LaButti K."/>
            <person name="Ohm R.A."/>
            <person name="Kues U."/>
            <person name="Blanchette R.A."/>
            <person name="Grigoriev I.V."/>
            <person name="Minto R.E."/>
            <person name="Hibbett D.S."/>
        </authorList>
    </citation>
    <scope>NUCLEOTIDE SEQUENCE [LARGE SCALE GENOMIC DNA]</scope>
    <source>
        <strain evidence="6 7">FP15055 ss-10</strain>
    </source>
</reference>
<name>A0A0D7BB68_9AGAR</name>
<feature type="region of interest" description="Disordered" evidence="5">
    <location>
        <begin position="1"/>
        <end position="33"/>
    </location>
</feature>
<dbReference type="GO" id="GO:0005739">
    <property type="term" value="C:mitochondrion"/>
    <property type="evidence" value="ECO:0007669"/>
    <property type="project" value="UniProtKB-SubCell"/>
</dbReference>
<keyword evidence="3" id="KW-0809">Transit peptide</keyword>
<evidence type="ECO:0000256" key="4">
    <source>
        <dbReference type="ARBA" id="ARBA00023128"/>
    </source>
</evidence>
<sequence>MLKSAHEADVASSGASTDKDHVPSRKDSSPVKPLSDILRLPKIAKAKPEQVSALWTAYHASRSEGTGRGYLCASIPLPIYEKMSAVGAKYPTFVVPLARPDADEPTNAEKTNYEFYFMQWNFHEAPPVPSPSDDPFDVSGLRTPSPNPPTSTIIFTPLQEYKLRQSFATPYLILTHYTDLAHSHGQVLLRGEITPTTAGSGYMLAQEDAQRLAMSLQQFYVWGNKDGGGPEGEQLLTKFHTQPEEFKWEDLVKFYNQAP</sequence>
<dbReference type="PANTHER" id="PTHR13126:SF0">
    <property type="entry name" value="ATP SYNTHASE MITOCHONDRIAL F1 COMPLEX ASSEMBLY FACTOR 1"/>
    <property type="match status" value="1"/>
</dbReference>
<proteinExistence type="inferred from homology"/>
<keyword evidence="7" id="KW-1185">Reference proteome</keyword>
<dbReference type="OrthoDB" id="16535at2759"/>
<accession>A0A0D7BB68</accession>
<dbReference type="AlphaFoldDB" id="A0A0D7BB68"/>
<dbReference type="STRING" id="1314674.A0A0D7BB68"/>
<dbReference type="InterPro" id="IPR010591">
    <property type="entry name" value="ATP11"/>
</dbReference>
<evidence type="ECO:0000313" key="6">
    <source>
        <dbReference type="EMBL" id="KIY67490.1"/>
    </source>
</evidence>
<protein>
    <submittedName>
        <fullName evidence="6">ATP11-domain-containing protein</fullName>
    </submittedName>
</protein>
<evidence type="ECO:0000256" key="1">
    <source>
        <dbReference type="ARBA" id="ARBA00004173"/>
    </source>
</evidence>
<organism evidence="6 7">
    <name type="scientific">Cylindrobasidium torrendii FP15055 ss-10</name>
    <dbReference type="NCBI Taxonomy" id="1314674"/>
    <lineage>
        <taxon>Eukaryota</taxon>
        <taxon>Fungi</taxon>
        <taxon>Dikarya</taxon>
        <taxon>Basidiomycota</taxon>
        <taxon>Agaricomycotina</taxon>
        <taxon>Agaricomycetes</taxon>
        <taxon>Agaricomycetidae</taxon>
        <taxon>Agaricales</taxon>
        <taxon>Marasmiineae</taxon>
        <taxon>Physalacriaceae</taxon>
        <taxon>Cylindrobasidium</taxon>
    </lineage>
</organism>
<dbReference type="GO" id="GO:0033615">
    <property type="term" value="P:mitochondrial proton-transporting ATP synthase complex assembly"/>
    <property type="evidence" value="ECO:0007669"/>
    <property type="project" value="TreeGrafter"/>
</dbReference>
<evidence type="ECO:0000256" key="2">
    <source>
        <dbReference type="ARBA" id="ARBA00009116"/>
    </source>
</evidence>
<dbReference type="Proteomes" id="UP000054007">
    <property type="component" value="Unassembled WGS sequence"/>
</dbReference>
<feature type="compositionally biased region" description="Basic and acidic residues" evidence="5">
    <location>
        <begin position="17"/>
        <end position="29"/>
    </location>
</feature>
<dbReference type="PANTHER" id="PTHR13126">
    <property type="entry name" value="CHAPERONE ATP11"/>
    <property type="match status" value="1"/>
</dbReference>
<dbReference type="EMBL" id="KN880524">
    <property type="protein sequence ID" value="KIY67490.1"/>
    <property type="molecule type" value="Genomic_DNA"/>
</dbReference>
<evidence type="ECO:0000256" key="3">
    <source>
        <dbReference type="ARBA" id="ARBA00022946"/>
    </source>
</evidence>
<evidence type="ECO:0000313" key="7">
    <source>
        <dbReference type="Proteomes" id="UP000054007"/>
    </source>
</evidence>
<keyword evidence="4" id="KW-0496">Mitochondrion</keyword>
<comment type="subcellular location">
    <subcellularLocation>
        <location evidence="1">Mitochondrion</location>
    </subcellularLocation>
</comment>
<dbReference type="Pfam" id="PF06644">
    <property type="entry name" value="ATP11"/>
    <property type="match status" value="1"/>
</dbReference>
<evidence type="ECO:0000256" key="5">
    <source>
        <dbReference type="SAM" id="MobiDB-lite"/>
    </source>
</evidence>
<comment type="similarity">
    <text evidence="2">Belongs to the ATP11 family.</text>
</comment>
<gene>
    <name evidence="6" type="ORF">CYLTODRAFT_353031</name>
</gene>